<dbReference type="GO" id="GO:0055085">
    <property type="term" value="P:transmembrane transport"/>
    <property type="evidence" value="ECO:0007669"/>
    <property type="project" value="InterPro"/>
</dbReference>
<feature type="transmembrane region" description="Helical" evidence="7">
    <location>
        <begin position="266"/>
        <end position="288"/>
    </location>
</feature>
<evidence type="ECO:0000313" key="12">
    <source>
        <dbReference type="Proteomes" id="UP000220611"/>
    </source>
</evidence>
<evidence type="ECO:0000256" key="1">
    <source>
        <dbReference type="ARBA" id="ARBA00004651"/>
    </source>
</evidence>
<dbReference type="Pfam" id="PF00528">
    <property type="entry name" value="BPD_transp_1"/>
    <property type="match status" value="1"/>
</dbReference>
<dbReference type="PANTHER" id="PTHR43005">
    <property type="entry name" value="BLR7065 PROTEIN"/>
    <property type="match status" value="1"/>
</dbReference>
<keyword evidence="6 7" id="KW-0472">Membrane</keyword>
<feature type="transmembrane region" description="Helical" evidence="7">
    <location>
        <begin position="206"/>
        <end position="228"/>
    </location>
</feature>
<evidence type="ECO:0000256" key="6">
    <source>
        <dbReference type="ARBA" id="ARBA00023136"/>
    </source>
</evidence>
<comment type="subcellular location">
    <subcellularLocation>
        <location evidence="1 7">Cell membrane</location>
        <topology evidence="1 7">Multi-pass membrane protein</topology>
    </subcellularLocation>
</comment>
<comment type="caution">
    <text evidence="9">The sequence shown here is derived from an EMBL/GenBank/DDBJ whole genome shotgun (WGS) entry which is preliminary data.</text>
</comment>
<feature type="transmembrane region" description="Helical" evidence="7">
    <location>
        <begin position="164"/>
        <end position="185"/>
    </location>
</feature>
<dbReference type="EMBL" id="NOXF01000008">
    <property type="protein sequence ID" value="PEQ24086.1"/>
    <property type="molecule type" value="Genomic_DNA"/>
</dbReference>
<dbReference type="EMBL" id="ABCB02000021">
    <property type="protein sequence ID" value="EDO59305.1"/>
    <property type="molecule type" value="Genomic_DNA"/>
</dbReference>
<dbReference type="GO" id="GO:0005886">
    <property type="term" value="C:plasma membrane"/>
    <property type="evidence" value="ECO:0007669"/>
    <property type="project" value="UniProtKB-SubCell"/>
</dbReference>
<proteinExistence type="inferred from homology"/>
<reference evidence="9 11" key="1">
    <citation type="submission" date="2007-08" db="EMBL/GenBank/DDBJ databases">
        <title>Draft genome sequence of Clostridium leptum (DSM 753).</title>
        <authorList>
            <person name="Sudarsanam P."/>
            <person name="Ley R."/>
            <person name="Guruge J."/>
            <person name="Turnbaugh P.J."/>
            <person name="Mahowald M."/>
            <person name="Liep D."/>
            <person name="Gordon J."/>
        </authorList>
    </citation>
    <scope>NUCLEOTIDE SEQUENCE [LARGE SCALE GENOMIC DNA]</scope>
    <source>
        <strain evidence="9 11">DSM 753</strain>
    </source>
</reference>
<dbReference type="SUPFAM" id="SSF161098">
    <property type="entry name" value="MetI-like"/>
    <property type="match status" value="1"/>
</dbReference>
<name>A7VXM7_9FIRM</name>
<dbReference type="InterPro" id="IPR035906">
    <property type="entry name" value="MetI-like_sf"/>
</dbReference>
<keyword evidence="3" id="KW-1003">Cell membrane</keyword>
<feature type="transmembrane region" description="Helical" evidence="7">
    <location>
        <begin position="20"/>
        <end position="43"/>
    </location>
</feature>
<reference evidence="9 11" key="2">
    <citation type="submission" date="2007-08" db="EMBL/GenBank/DDBJ databases">
        <authorList>
            <person name="Fulton L."/>
            <person name="Clifton S."/>
            <person name="Fulton B."/>
            <person name="Xu J."/>
            <person name="Minx P."/>
            <person name="Pepin K.H."/>
            <person name="Johnson M."/>
            <person name="Thiruvilangam P."/>
            <person name="Bhonagiri V."/>
            <person name="Nash W.E."/>
            <person name="Wang C."/>
            <person name="Mardis E.R."/>
            <person name="Wilson R.K."/>
        </authorList>
    </citation>
    <scope>NUCLEOTIDE SEQUENCE [LARGE SCALE GENOMIC DNA]</scope>
    <source>
        <strain evidence="9 11">DSM 753</strain>
    </source>
</reference>
<evidence type="ECO:0000256" key="7">
    <source>
        <dbReference type="RuleBase" id="RU363032"/>
    </source>
</evidence>
<accession>A7VXM7</accession>
<dbReference type="Proteomes" id="UP000220611">
    <property type="component" value="Unassembled WGS sequence"/>
</dbReference>
<keyword evidence="5 7" id="KW-1133">Transmembrane helix</keyword>
<dbReference type="CDD" id="cd06261">
    <property type="entry name" value="TM_PBP2"/>
    <property type="match status" value="1"/>
</dbReference>
<keyword evidence="12" id="KW-1185">Reference proteome</keyword>
<feature type="domain" description="ABC transmembrane type-1" evidence="8">
    <location>
        <begin position="75"/>
        <end position="287"/>
    </location>
</feature>
<sequence length="295" mass="33974">MGRVRKKARRSESFFSYAMVTPTVVVLLVMSVFALIFTFYYSFTDYYYISLEGPVFNGLDNYIALFKDPYFIRAIWNTVYFTVVCTVVETVYGLGMAVYVHRMKRFKKIMRTLLLLPYLLPTVTVALIWRMMLSSNYGILNRFLEFLHLPVHNWFYDVNTAMPTLIVIDIWQTAPFVFLLIYASLQSVPETLYEAARIDGANKWREFLHVTMPSIKGTVILCLLLRTIDSFRMFDKVNVLTQGGPANTTSTITQYIYTYGIKSLDFGFGSAGAVVMAVLVLVLSSVYIQRTFRKV</sequence>
<evidence type="ECO:0000313" key="10">
    <source>
        <dbReference type="EMBL" id="PEQ24086.1"/>
    </source>
</evidence>
<evidence type="ECO:0000259" key="8">
    <source>
        <dbReference type="PROSITE" id="PS50928"/>
    </source>
</evidence>
<evidence type="ECO:0000313" key="11">
    <source>
        <dbReference type="Proteomes" id="UP000003490"/>
    </source>
</evidence>
<evidence type="ECO:0000256" key="3">
    <source>
        <dbReference type="ARBA" id="ARBA00022475"/>
    </source>
</evidence>
<gene>
    <name evidence="10" type="ORF">CH238_10670</name>
    <name evidence="9" type="ORF">CLOLEP_03352</name>
</gene>
<dbReference type="OrthoDB" id="9788108at2"/>
<evidence type="ECO:0000256" key="4">
    <source>
        <dbReference type="ARBA" id="ARBA00022692"/>
    </source>
</evidence>
<keyword evidence="2 7" id="KW-0813">Transport</keyword>
<dbReference type="PANTHER" id="PTHR43005:SF1">
    <property type="entry name" value="SPERMIDINE_PUTRESCINE TRANSPORT SYSTEM PERMEASE PROTEIN"/>
    <property type="match status" value="1"/>
</dbReference>
<keyword evidence="4 7" id="KW-0812">Transmembrane</keyword>
<organism evidence="9 11">
    <name type="scientific">[Clostridium] leptum DSM 753</name>
    <dbReference type="NCBI Taxonomy" id="428125"/>
    <lineage>
        <taxon>Bacteria</taxon>
        <taxon>Bacillati</taxon>
        <taxon>Bacillota</taxon>
        <taxon>Clostridia</taxon>
        <taxon>Eubacteriales</taxon>
        <taxon>Oscillospiraceae</taxon>
        <taxon>Oscillospiraceae incertae sedis</taxon>
    </lineage>
</organism>
<dbReference type="Gene3D" id="1.10.3720.10">
    <property type="entry name" value="MetI-like"/>
    <property type="match status" value="1"/>
</dbReference>
<dbReference type="eggNOG" id="COG1175">
    <property type="taxonomic scope" value="Bacteria"/>
</dbReference>
<dbReference type="Proteomes" id="UP000003490">
    <property type="component" value="Unassembled WGS sequence"/>
</dbReference>
<feature type="transmembrane region" description="Helical" evidence="7">
    <location>
        <begin position="79"/>
        <end position="100"/>
    </location>
</feature>
<evidence type="ECO:0000256" key="2">
    <source>
        <dbReference type="ARBA" id="ARBA00022448"/>
    </source>
</evidence>
<dbReference type="InterPro" id="IPR000515">
    <property type="entry name" value="MetI-like"/>
</dbReference>
<feature type="transmembrane region" description="Helical" evidence="7">
    <location>
        <begin position="112"/>
        <end position="132"/>
    </location>
</feature>
<protein>
    <submittedName>
        <fullName evidence="9">ABC transporter, permease protein</fullName>
    </submittedName>
    <submittedName>
        <fullName evidence="10">Sugar ABC transporter permease</fullName>
    </submittedName>
</protein>
<dbReference type="HOGENOM" id="CLU_016047_0_3_9"/>
<dbReference type="PROSITE" id="PS50928">
    <property type="entry name" value="ABC_TM1"/>
    <property type="match status" value="1"/>
</dbReference>
<reference evidence="10 12" key="3">
    <citation type="submission" date="2017-07" db="EMBL/GenBank/DDBJ databases">
        <title>Prevalence of linear plasmids in Cutibacterium (Propionibacterium) acnes isolates obtained from prostatic tissue.</title>
        <authorList>
            <person name="Davidsson S."/>
            <person name="Carlsson J."/>
            <person name="Molling P."/>
            <person name="Andren O."/>
            <person name="Andersson S.-O."/>
            <person name="Brzuszkiewicz E."/>
            <person name="Poehlein A."/>
            <person name="Al-Zeer M."/>
            <person name="Brinkmann V."/>
            <person name="Scavenius C."/>
            <person name="Nazipi S."/>
            <person name="Soderquist B."/>
            <person name="Bruggemann H."/>
        </authorList>
    </citation>
    <scope>NUCLEOTIDE SEQUENCE [LARGE SCALE GENOMIC DNA]</scope>
    <source>
        <strain evidence="10 12">DSM 753</strain>
    </source>
</reference>
<evidence type="ECO:0000313" key="9">
    <source>
        <dbReference type="EMBL" id="EDO59305.1"/>
    </source>
</evidence>
<evidence type="ECO:0000256" key="5">
    <source>
        <dbReference type="ARBA" id="ARBA00022989"/>
    </source>
</evidence>
<dbReference type="AlphaFoldDB" id="A7VXM7"/>
<comment type="similarity">
    <text evidence="7">Belongs to the binding-protein-dependent transport system permease family.</text>
</comment>